<dbReference type="PANTHER" id="PTHR31084">
    <property type="entry name" value="ALPHA-L-FUCOSIDASE 2"/>
    <property type="match status" value="1"/>
</dbReference>
<reference evidence="2 3" key="1">
    <citation type="submission" date="2022-10" db="EMBL/GenBank/DDBJ databases">
        <title>Comparative genomic analysis of Cohnella hashimotonis sp. nov., isolated from the International Space Station.</title>
        <authorList>
            <person name="Simpson A."/>
            <person name="Venkateswaran K."/>
        </authorList>
    </citation>
    <scope>NUCLEOTIDE SEQUENCE [LARGE SCALE GENOMIC DNA]</scope>
    <source>
        <strain evidence="2 3">DSM 18997</strain>
    </source>
</reference>
<dbReference type="RefSeq" id="WP_277565364.1">
    <property type="nucleotide sequence ID" value="NZ_JAPDHZ010000003.1"/>
</dbReference>
<evidence type="ECO:0000313" key="3">
    <source>
        <dbReference type="Proteomes" id="UP001153387"/>
    </source>
</evidence>
<dbReference type="InterPro" id="IPR027414">
    <property type="entry name" value="GH95_N_dom"/>
</dbReference>
<feature type="domain" description="Glycosyl hydrolase family 95 N-terminal" evidence="1">
    <location>
        <begin position="1"/>
        <end position="175"/>
    </location>
</feature>
<dbReference type="EMBL" id="JAPDHZ010000003">
    <property type="protein sequence ID" value="MDG0791486.1"/>
    <property type="molecule type" value="Genomic_DNA"/>
</dbReference>
<dbReference type="AlphaFoldDB" id="A0A9X4KGF5"/>
<proteinExistence type="predicted"/>
<evidence type="ECO:0000259" key="1">
    <source>
        <dbReference type="Pfam" id="PF14498"/>
    </source>
</evidence>
<dbReference type="Pfam" id="PF14498">
    <property type="entry name" value="Glyco_hyd_65N_2"/>
    <property type="match status" value="1"/>
</dbReference>
<dbReference type="Proteomes" id="UP001153387">
    <property type="component" value="Unassembled WGS sequence"/>
</dbReference>
<evidence type="ECO:0000313" key="2">
    <source>
        <dbReference type="EMBL" id="MDG0791486.1"/>
    </source>
</evidence>
<sequence length="249" mass="27224">MNEDSLWYGGPRDRNNPDALPNLPRIRELILAGRLREAEDLALMALTGVPESQRHYLPLGDLELQGAAAGSRVEQYERELDLGCGLFAASYSQEGVRYAREAFASYPDQVIVYRLAADKPSSLSFRARWNRQQRRNLDGIRSWGTDGLVMSGHAGGEGGANFRAAVKAVVKGGQLPHDWRIFGDRAGGRSDLVHRGRNDVPFAGPRARLQGGHRRGGASFLRGIARTPCLRLPRLVQSGASGNLGRRAG</sequence>
<protein>
    <submittedName>
        <fullName evidence="2">Glycoside hydrolase family 95 protein</fullName>
    </submittedName>
</protein>
<name>A0A9X4KGF5_9BACL</name>
<dbReference type="Gene3D" id="2.70.98.50">
    <property type="entry name" value="putative glycoside hydrolase family protein from bacillus halodurans"/>
    <property type="match status" value="1"/>
</dbReference>
<gene>
    <name evidence="2" type="ORF">OMP38_11870</name>
</gene>
<dbReference type="GO" id="GO:0004560">
    <property type="term" value="F:alpha-L-fucosidase activity"/>
    <property type="evidence" value="ECO:0007669"/>
    <property type="project" value="TreeGrafter"/>
</dbReference>
<keyword evidence="3" id="KW-1185">Reference proteome</keyword>
<keyword evidence="2" id="KW-0378">Hydrolase</keyword>
<organism evidence="2 3">
    <name type="scientific">Cohnella ginsengisoli</name>
    <dbReference type="NCBI Taxonomy" id="425004"/>
    <lineage>
        <taxon>Bacteria</taxon>
        <taxon>Bacillati</taxon>
        <taxon>Bacillota</taxon>
        <taxon>Bacilli</taxon>
        <taxon>Bacillales</taxon>
        <taxon>Paenibacillaceae</taxon>
        <taxon>Cohnella</taxon>
    </lineage>
</organism>
<dbReference type="PANTHER" id="PTHR31084:SF0">
    <property type="entry name" value="ALPHA-L-FUCOSIDASE 2"/>
    <property type="match status" value="1"/>
</dbReference>
<accession>A0A9X4KGF5</accession>
<comment type="caution">
    <text evidence="2">The sequence shown here is derived from an EMBL/GenBank/DDBJ whole genome shotgun (WGS) entry which is preliminary data.</text>
</comment>